<keyword evidence="1" id="KW-0805">Transcription regulation</keyword>
<accession>A0A6L9L7J5</accession>
<evidence type="ECO:0000256" key="2">
    <source>
        <dbReference type="ARBA" id="ARBA00023125"/>
    </source>
</evidence>
<gene>
    <name evidence="5" type="ORF">GK108_15935</name>
</gene>
<evidence type="ECO:0000313" key="5">
    <source>
        <dbReference type="EMBL" id="NDU96370.1"/>
    </source>
</evidence>
<evidence type="ECO:0000259" key="4">
    <source>
        <dbReference type="PROSITE" id="PS01124"/>
    </source>
</evidence>
<dbReference type="SMART" id="SM00342">
    <property type="entry name" value="HTH_ARAC"/>
    <property type="match status" value="1"/>
</dbReference>
<evidence type="ECO:0000256" key="3">
    <source>
        <dbReference type="ARBA" id="ARBA00023163"/>
    </source>
</evidence>
<sequence>MTPSDFFPAISPEMARERFLIKDASWAERFKENFNQFIIAPLEYSWPVIKLPLPPSRTRNHALIVVESGQVDVTVGHQAYTLRSQELVIVPALQIFTIHAIREDSIGFMSFISQELLLTTSGESDFDFLKLTGNPHVTLPDAQTHYVKTILNRLVIDYQESGAARTDLIRPYLLALFAEINRVYVGTITATTDAGDRLVQRFMDLLTIRIRETRSASQFADWLNVSPNHLNKVVKSRTGKSPSVWIDERVVLEAKVLLFQSDLTVTQIAQEMGFSDPSTFGKLFRKYAQMSPTAFRNQYVDATFE</sequence>
<protein>
    <submittedName>
        <fullName evidence="5">AraC family transcriptional regulator</fullName>
    </submittedName>
</protein>
<dbReference type="PRINTS" id="PR00032">
    <property type="entry name" value="HTHARAC"/>
</dbReference>
<evidence type="ECO:0000313" key="6">
    <source>
        <dbReference type="Proteomes" id="UP000474175"/>
    </source>
</evidence>
<dbReference type="PANTHER" id="PTHR43280:SF32">
    <property type="entry name" value="TRANSCRIPTIONAL REGULATORY PROTEIN"/>
    <property type="match status" value="1"/>
</dbReference>
<dbReference type="SUPFAM" id="SSF51215">
    <property type="entry name" value="Regulatory protein AraC"/>
    <property type="match status" value="1"/>
</dbReference>
<comment type="caution">
    <text evidence="5">The sequence shown here is derived from an EMBL/GenBank/DDBJ whole genome shotgun (WGS) entry which is preliminary data.</text>
</comment>
<dbReference type="GO" id="GO:0043565">
    <property type="term" value="F:sequence-specific DNA binding"/>
    <property type="evidence" value="ECO:0007669"/>
    <property type="project" value="InterPro"/>
</dbReference>
<reference evidence="5 6" key="1">
    <citation type="submission" date="2020-02" db="EMBL/GenBank/DDBJ databases">
        <title>Draft genome sequence of two Spirosoma agri KCTC 52727 and Spirosoma terrae KCTC 52035.</title>
        <authorList>
            <person name="Rojas J."/>
            <person name="Ambika Manirajan B."/>
            <person name="Suarez C."/>
            <person name="Ratering S."/>
            <person name="Schnell S."/>
        </authorList>
    </citation>
    <scope>NUCLEOTIDE SEQUENCE [LARGE SCALE GENOMIC DNA]</scope>
    <source>
        <strain evidence="5 6">KCTC 52035</strain>
    </source>
</reference>
<dbReference type="InterPro" id="IPR018060">
    <property type="entry name" value="HTH_AraC"/>
</dbReference>
<keyword evidence="2" id="KW-0238">DNA-binding</keyword>
<organism evidence="5 6">
    <name type="scientific">Spirosoma terrae</name>
    <dbReference type="NCBI Taxonomy" id="1968276"/>
    <lineage>
        <taxon>Bacteria</taxon>
        <taxon>Pseudomonadati</taxon>
        <taxon>Bacteroidota</taxon>
        <taxon>Cytophagia</taxon>
        <taxon>Cytophagales</taxon>
        <taxon>Cytophagaceae</taxon>
        <taxon>Spirosoma</taxon>
    </lineage>
</organism>
<dbReference type="InterPro" id="IPR009057">
    <property type="entry name" value="Homeodomain-like_sf"/>
</dbReference>
<keyword evidence="6" id="KW-1185">Reference proteome</keyword>
<dbReference type="InterPro" id="IPR020449">
    <property type="entry name" value="Tscrpt_reg_AraC-type_HTH"/>
</dbReference>
<feature type="domain" description="HTH araC/xylS-type" evidence="4">
    <location>
        <begin position="200"/>
        <end position="298"/>
    </location>
</feature>
<dbReference type="Gene3D" id="1.10.10.60">
    <property type="entry name" value="Homeodomain-like"/>
    <property type="match status" value="1"/>
</dbReference>
<dbReference type="PANTHER" id="PTHR43280">
    <property type="entry name" value="ARAC-FAMILY TRANSCRIPTIONAL REGULATOR"/>
    <property type="match status" value="1"/>
</dbReference>
<dbReference type="AlphaFoldDB" id="A0A6L9L7J5"/>
<proteinExistence type="predicted"/>
<dbReference type="Pfam" id="PF12833">
    <property type="entry name" value="HTH_18"/>
    <property type="match status" value="1"/>
</dbReference>
<keyword evidence="3" id="KW-0804">Transcription</keyword>
<evidence type="ECO:0000256" key="1">
    <source>
        <dbReference type="ARBA" id="ARBA00023015"/>
    </source>
</evidence>
<dbReference type="InterPro" id="IPR037923">
    <property type="entry name" value="HTH-like"/>
</dbReference>
<dbReference type="EMBL" id="JAAFZH010000006">
    <property type="protein sequence ID" value="NDU96370.1"/>
    <property type="molecule type" value="Genomic_DNA"/>
</dbReference>
<dbReference type="PROSITE" id="PS01124">
    <property type="entry name" value="HTH_ARAC_FAMILY_2"/>
    <property type="match status" value="1"/>
</dbReference>
<name>A0A6L9L7J5_9BACT</name>
<dbReference type="SUPFAM" id="SSF46689">
    <property type="entry name" value="Homeodomain-like"/>
    <property type="match status" value="1"/>
</dbReference>
<dbReference type="GO" id="GO:0003700">
    <property type="term" value="F:DNA-binding transcription factor activity"/>
    <property type="evidence" value="ECO:0007669"/>
    <property type="project" value="InterPro"/>
</dbReference>
<dbReference type="Proteomes" id="UP000474175">
    <property type="component" value="Unassembled WGS sequence"/>
</dbReference>